<accession>A0AAW1Y7B3</accession>
<protein>
    <submittedName>
        <fullName evidence="1">Uncharacterized protein</fullName>
    </submittedName>
</protein>
<dbReference type="AlphaFoldDB" id="A0AAW1Y7B3"/>
<reference evidence="1 2" key="1">
    <citation type="journal article" date="2023" name="G3 (Bethesda)">
        <title>A chromosome-length genome assembly and annotation of blackberry (Rubus argutus, cv. 'Hillquist').</title>
        <authorList>
            <person name="Bruna T."/>
            <person name="Aryal R."/>
            <person name="Dudchenko O."/>
            <person name="Sargent D.J."/>
            <person name="Mead D."/>
            <person name="Buti M."/>
            <person name="Cavallini A."/>
            <person name="Hytonen T."/>
            <person name="Andres J."/>
            <person name="Pham M."/>
            <person name="Weisz D."/>
            <person name="Mascagni F."/>
            <person name="Usai G."/>
            <person name="Natali L."/>
            <person name="Bassil N."/>
            <person name="Fernandez G.E."/>
            <person name="Lomsadze A."/>
            <person name="Armour M."/>
            <person name="Olukolu B."/>
            <person name="Poorten T."/>
            <person name="Britton C."/>
            <person name="Davik J."/>
            <person name="Ashrafi H."/>
            <person name="Aiden E.L."/>
            <person name="Borodovsky M."/>
            <person name="Worthington M."/>
        </authorList>
    </citation>
    <scope>NUCLEOTIDE SEQUENCE [LARGE SCALE GENOMIC DNA]</scope>
    <source>
        <strain evidence="1">PI 553951</strain>
    </source>
</reference>
<evidence type="ECO:0000313" key="2">
    <source>
        <dbReference type="Proteomes" id="UP001457282"/>
    </source>
</evidence>
<dbReference type="EMBL" id="JBEDUW010000002">
    <property type="protein sequence ID" value="KAK9944993.1"/>
    <property type="molecule type" value="Genomic_DNA"/>
</dbReference>
<proteinExistence type="predicted"/>
<sequence length="151" mass="16591">MQRTFCSECTCGETKIISLARKAGRVHNPRSIGEYGLNLDSQGLFNPTGISSDSVLNSLVTQSQQKTFFNTTYSQSSKCHNGSLLGQRGDLPIIECNSCVSQILPLASKSVEKLLEFNSKGAICSMKLQLPTEFFGRLISQGFQRSEAWIC</sequence>
<comment type="caution">
    <text evidence="1">The sequence shown here is derived from an EMBL/GenBank/DDBJ whole genome shotgun (WGS) entry which is preliminary data.</text>
</comment>
<name>A0AAW1Y7B3_RUBAR</name>
<organism evidence="1 2">
    <name type="scientific">Rubus argutus</name>
    <name type="common">Southern blackberry</name>
    <dbReference type="NCBI Taxonomy" id="59490"/>
    <lineage>
        <taxon>Eukaryota</taxon>
        <taxon>Viridiplantae</taxon>
        <taxon>Streptophyta</taxon>
        <taxon>Embryophyta</taxon>
        <taxon>Tracheophyta</taxon>
        <taxon>Spermatophyta</taxon>
        <taxon>Magnoliopsida</taxon>
        <taxon>eudicotyledons</taxon>
        <taxon>Gunneridae</taxon>
        <taxon>Pentapetalae</taxon>
        <taxon>rosids</taxon>
        <taxon>fabids</taxon>
        <taxon>Rosales</taxon>
        <taxon>Rosaceae</taxon>
        <taxon>Rosoideae</taxon>
        <taxon>Rosoideae incertae sedis</taxon>
        <taxon>Rubus</taxon>
    </lineage>
</organism>
<gene>
    <name evidence="1" type="ORF">M0R45_010526</name>
</gene>
<evidence type="ECO:0000313" key="1">
    <source>
        <dbReference type="EMBL" id="KAK9944993.1"/>
    </source>
</evidence>
<dbReference type="Proteomes" id="UP001457282">
    <property type="component" value="Unassembled WGS sequence"/>
</dbReference>
<keyword evidence="2" id="KW-1185">Reference proteome</keyword>